<dbReference type="OrthoDB" id="7554903at2759"/>
<gene>
    <name evidence="1" type="ORF">AGLY_009593</name>
</gene>
<accession>A0A6G0TIA3</accession>
<organism evidence="1 2">
    <name type="scientific">Aphis glycines</name>
    <name type="common">Soybean aphid</name>
    <dbReference type="NCBI Taxonomy" id="307491"/>
    <lineage>
        <taxon>Eukaryota</taxon>
        <taxon>Metazoa</taxon>
        <taxon>Ecdysozoa</taxon>
        <taxon>Arthropoda</taxon>
        <taxon>Hexapoda</taxon>
        <taxon>Insecta</taxon>
        <taxon>Pterygota</taxon>
        <taxon>Neoptera</taxon>
        <taxon>Paraneoptera</taxon>
        <taxon>Hemiptera</taxon>
        <taxon>Sternorrhyncha</taxon>
        <taxon>Aphidomorpha</taxon>
        <taxon>Aphidoidea</taxon>
        <taxon>Aphididae</taxon>
        <taxon>Aphidini</taxon>
        <taxon>Aphis</taxon>
        <taxon>Aphis</taxon>
    </lineage>
</organism>
<dbReference type="AlphaFoldDB" id="A0A6G0TIA3"/>
<dbReference type="PANTHER" id="PTHR47501">
    <property type="entry name" value="TRANSPOSASE-RELATED"/>
    <property type="match status" value="1"/>
</dbReference>
<dbReference type="SUPFAM" id="SSF53098">
    <property type="entry name" value="Ribonuclease H-like"/>
    <property type="match status" value="1"/>
</dbReference>
<reference evidence="1 2" key="1">
    <citation type="submission" date="2019-08" db="EMBL/GenBank/DDBJ databases">
        <title>The genome of the soybean aphid Biotype 1, its phylome, world population structure and adaptation to the North American continent.</title>
        <authorList>
            <person name="Giordano R."/>
            <person name="Donthu R.K."/>
            <person name="Hernandez A.G."/>
            <person name="Wright C.L."/>
            <person name="Zimin A.V."/>
        </authorList>
    </citation>
    <scope>NUCLEOTIDE SEQUENCE [LARGE SCALE GENOMIC DNA]</scope>
    <source>
        <tissue evidence="1">Whole aphids</tissue>
    </source>
</reference>
<name>A0A6G0TIA3_APHGL</name>
<dbReference type="Proteomes" id="UP000475862">
    <property type="component" value="Unassembled WGS sequence"/>
</dbReference>
<evidence type="ECO:0000313" key="2">
    <source>
        <dbReference type="Proteomes" id="UP000475862"/>
    </source>
</evidence>
<comment type="caution">
    <text evidence="1">The sequence shown here is derived from an EMBL/GenBank/DDBJ whole genome shotgun (WGS) entry which is preliminary data.</text>
</comment>
<keyword evidence="2" id="KW-1185">Reference proteome</keyword>
<proteinExistence type="predicted"/>
<evidence type="ECO:0000313" key="1">
    <source>
        <dbReference type="EMBL" id="KAE9533165.1"/>
    </source>
</evidence>
<protein>
    <recommendedName>
        <fullName evidence="3">BED-type domain-containing protein</fullName>
    </recommendedName>
</protein>
<evidence type="ECO:0008006" key="3">
    <source>
        <dbReference type="Google" id="ProtNLM"/>
    </source>
</evidence>
<dbReference type="EMBL" id="VYZN01000037">
    <property type="protein sequence ID" value="KAE9533165.1"/>
    <property type="molecule type" value="Genomic_DNA"/>
</dbReference>
<sequence>MEKYLNKNKNRMNEEVNTIEDDTNDYVAESSKSSENETESLKIQNYLLDGKYYKILSVEGAKISAACQLCSKKIISYSNSTGNLSSHYKLVHSTIMSKVKEYKILKMSVNSKKENLKQTKLYQSGSNKSCSKQEVNDLVFEYIVCEMRPLATVEKRSFKKLILGLTKSNDESIIPNRKQMLKLLKNNYNSYVSMLSDLIQKSKHICTTADIWSANNKSYLGMTCHFIDSVIYERKSFVLGCKRITGSHTYLNITETMACMTQEYNIHYSKISHVVTDNASNFAKAFKTFSKSVKPLQSIILSIGDLNEDVFPLKINQNSKIVVARLALVELDRGAVRQNHQCRQHQHRDRRGAPPSLRVLHAAAAAQTIFQ</sequence>
<dbReference type="InterPro" id="IPR012337">
    <property type="entry name" value="RNaseH-like_sf"/>
</dbReference>